<name>K1W4H3_TRIAC</name>
<evidence type="ECO:0000256" key="4">
    <source>
        <dbReference type="ARBA" id="ARBA00022728"/>
    </source>
</evidence>
<dbReference type="InterPro" id="IPR010920">
    <property type="entry name" value="LSM_dom_sf"/>
</dbReference>
<dbReference type="GO" id="GO:0005688">
    <property type="term" value="C:U6 snRNP"/>
    <property type="evidence" value="ECO:0007669"/>
    <property type="project" value="UniProtKB-UniRule"/>
</dbReference>
<keyword evidence="6 9" id="KW-0508">mRNA splicing</keyword>
<dbReference type="eggNOG" id="KOG1784">
    <property type="taxonomic scope" value="Eukaryota"/>
</dbReference>
<keyword evidence="12" id="KW-1185">Reference proteome</keyword>
<dbReference type="Proteomes" id="UP000006757">
    <property type="component" value="Unassembled WGS sequence"/>
</dbReference>
<keyword evidence="3 9" id="KW-0507">mRNA processing</keyword>
<comment type="function">
    <text evidence="9">Plays role in pre-mRNA splicing as component of the U4/U6-U5 tri-snRNP complex that is involved in spliceosome assembly, and as component of the precatalytic spliceosome (spliceosome B complex). The heptameric LSM2-8 complex binds specifically to the 3'-terminal U-tract of U6 snRNA.</text>
</comment>
<gene>
    <name evidence="9" type="primary">LSM8</name>
    <name evidence="11" type="ORF">A1Q2_01989</name>
</gene>
<dbReference type="AlphaFoldDB" id="K1W4H3"/>
<dbReference type="Gene3D" id="2.30.30.100">
    <property type="match status" value="1"/>
</dbReference>
<dbReference type="HOGENOM" id="CLU_076902_8_0_1"/>
<evidence type="ECO:0000313" key="12">
    <source>
        <dbReference type="Proteomes" id="UP000006757"/>
    </source>
</evidence>
<dbReference type="GO" id="GO:0071011">
    <property type="term" value="C:precatalytic spliceosome"/>
    <property type="evidence" value="ECO:0007669"/>
    <property type="project" value="TreeGrafter"/>
</dbReference>
<dbReference type="PANTHER" id="PTHR15588">
    <property type="entry name" value="LSM1"/>
    <property type="match status" value="1"/>
</dbReference>
<comment type="subunit">
    <text evidence="9">LSm subunits form a heteromer with a doughnut shape.</text>
</comment>
<dbReference type="InParanoid" id="K1W4H3"/>
<dbReference type="GO" id="GO:0000398">
    <property type="term" value="P:mRNA splicing, via spliceosome"/>
    <property type="evidence" value="ECO:0007669"/>
    <property type="project" value="UniProtKB-UniRule"/>
</dbReference>
<dbReference type="EMBL" id="AMBO01000241">
    <property type="protein sequence ID" value="EKD03763.1"/>
    <property type="molecule type" value="Genomic_DNA"/>
</dbReference>
<organism evidence="11 12">
    <name type="scientific">Trichosporon asahii var. asahii (strain CBS 8904)</name>
    <name type="common">Yeast</name>
    <dbReference type="NCBI Taxonomy" id="1220162"/>
    <lineage>
        <taxon>Eukaryota</taxon>
        <taxon>Fungi</taxon>
        <taxon>Dikarya</taxon>
        <taxon>Basidiomycota</taxon>
        <taxon>Agaricomycotina</taxon>
        <taxon>Tremellomycetes</taxon>
        <taxon>Trichosporonales</taxon>
        <taxon>Trichosporonaceae</taxon>
        <taxon>Trichosporon</taxon>
    </lineage>
</organism>
<dbReference type="PANTHER" id="PTHR15588:SF9">
    <property type="entry name" value="U6 SNRNA-ASSOCIATED SM-LIKE PROTEIN LSM8"/>
    <property type="match status" value="1"/>
</dbReference>
<dbReference type="InterPro" id="IPR018247">
    <property type="entry name" value="EF_Hand_1_Ca_BS"/>
</dbReference>
<keyword evidence="8 9" id="KW-0687">Ribonucleoprotein</keyword>
<keyword evidence="7 9" id="KW-0539">Nucleus</keyword>
<proteinExistence type="inferred from homology"/>
<evidence type="ECO:0000256" key="5">
    <source>
        <dbReference type="ARBA" id="ARBA00022884"/>
    </source>
</evidence>
<protein>
    <recommendedName>
        <fullName evidence="9">LSM2-LSM8 complex subunit LSM8</fullName>
    </recommendedName>
</protein>
<evidence type="ECO:0000256" key="2">
    <source>
        <dbReference type="ARBA" id="ARBA00006850"/>
    </source>
</evidence>
<dbReference type="InterPro" id="IPR047575">
    <property type="entry name" value="Sm"/>
</dbReference>
<evidence type="ECO:0000256" key="3">
    <source>
        <dbReference type="ARBA" id="ARBA00022664"/>
    </source>
</evidence>
<dbReference type="InterPro" id="IPR044642">
    <property type="entry name" value="PTHR15588"/>
</dbReference>
<evidence type="ECO:0000256" key="9">
    <source>
        <dbReference type="RuleBase" id="RU365048"/>
    </source>
</evidence>
<dbReference type="SMART" id="SM00651">
    <property type="entry name" value="Sm"/>
    <property type="match status" value="1"/>
</dbReference>
<dbReference type="OrthoDB" id="10263346at2759"/>
<dbReference type="PROSITE" id="PS52002">
    <property type="entry name" value="SM"/>
    <property type="match status" value="1"/>
</dbReference>
<dbReference type="Pfam" id="PF01423">
    <property type="entry name" value="LSM"/>
    <property type="match status" value="1"/>
</dbReference>
<evidence type="ECO:0000256" key="6">
    <source>
        <dbReference type="ARBA" id="ARBA00023187"/>
    </source>
</evidence>
<dbReference type="InterPro" id="IPR034103">
    <property type="entry name" value="Lsm8"/>
</dbReference>
<evidence type="ECO:0000259" key="10">
    <source>
        <dbReference type="PROSITE" id="PS52002"/>
    </source>
</evidence>
<accession>K1W4H3</accession>
<dbReference type="PROSITE" id="PS00018">
    <property type="entry name" value="EF_HAND_1"/>
    <property type="match status" value="1"/>
</dbReference>
<reference evidence="11 12" key="1">
    <citation type="journal article" date="2012" name="Eukaryot. Cell">
        <title>Genome sequence of the Trichosporon asahii environmental strain CBS 8904.</title>
        <authorList>
            <person name="Yang R.Y."/>
            <person name="Li H.T."/>
            <person name="Zhu H."/>
            <person name="Zhou G.P."/>
            <person name="Wang M."/>
            <person name="Wang L."/>
        </authorList>
    </citation>
    <scope>NUCLEOTIDE SEQUENCE [LARGE SCALE GENOMIC DNA]</scope>
    <source>
        <strain evidence="11 12">CBS 8904</strain>
    </source>
</reference>
<dbReference type="STRING" id="1220162.K1W4H3"/>
<evidence type="ECO:0000256" key="8">
    <source>
        <dbReference type="ARBA" id="ARBA00023274"/>
    </source>
</evidence>
<dbReference type="GO" id="GO:0046540">
    <property type="term" value="C:U4/U6 x U5 tri-snRNP complex"/>
    <property type="evidence" value="ECO:0007669"/>
    <property type="project" value="UniProtKB-UniRule"/>
</dbReference>
<evidence type="ECO:0000313" key="11">
    <source>
        <dbReference type="EMBL" id="EKD03763.1"/>
    </source>
</evidence>
<comment type="subcellular location">
    <subcellularLocation>
        <location evidence="1 9">Nucleus</location>
    </subcellularLocation>
</comment>
<keyword evidence="5 9" id="KW-0694">RNA-binding</keyword>
<sequence>MSALEGFRDQLVQVILYDGRIIVGRLKGNDNYCNLILSDSVEREYSADKGVEMISLGLYMIKGDNVGGTTAGVHETSGAGWPLDLGRSMRYRYNADAHLSALIAEVDEDKDGSLDYSEIMADPLPEIKY</sequence>
<dbReference type="GO" id="GO:0003729">
    <property type="term" value="F:mRNA binding"/>
    <property type="evidence" value="ECO:0007669"/>
    <property type="project" value="TreeGrafter"/>
</dbReference>
<keyword evidence="4 9" id="KW-0747">Spliceosome</keyword>
<evidence type="ECO:0000256" key="7">
    <source>
        <dbReference type="ARBA" id="ARBA00023242"/>
    </source>
</evidence>
<dbReference type="SUPFAM" id="SSF50182">
    <property type="entry name" value="Sm-like ribonucleoproteins"/>
    <property type="match status" value="1"/>
</dbReference>
<dbReference type="CDD" id="cd01727">
    <property type="entry name" value="LSm8"/>
    <property type="match status" value="1"/>
</dbReference>
<dbReference type="InterPro" id="IPR001163">
    <property type="entry name" value="Sm_dom_euk/arc"/>
</dbReference>
<comment type="similarity">
    <text evidence="2 9">Belongs to the snRNP Sm proteins family.</text>
</comment>
<comment type="caution">
    <text evidence="11">The sequence shown here is derived from an EMBL/GenBank/DDBJ whole genome shotgun (WGS) entry which is preliminary data.</text>
</comment>
<evidence type="ECO:0000256" key="1">
    <source>
        <dbReference type="ARBA" id="ARBA00004123"/>
    </source>
</evidence>
<feature type="domain" description="Sm" evidence="10">
    <location>
        <begin position="1"/>
        <end position="75"/>
    </location>
</feature>
<dbReference type="FunCoup" id="K1W4H3">
    <property type="interactions" value="376"/>
</dbReference>